<evidence type="ECO:0000256" key="7">
    <source>
        <dbReference type="SAM" id="MobiDB-lite"/>
    </source>
</evidence>
<evidence type="ECO:0000256" key="5">
    <source>
        <dbReference type="ARBA" id="ARBA00023242"/>
    </source>
</evidence>
<dbReference type="PaxDb" id="3880-AES78013"/>
<evidence type="ECO:0000313" key="11">
    <source>
        <dbReference type="Proteomes" id="UP000002051"/>
    </source>
</evidence>
<sequence length="272" mass="29437">MASKSFSISATSQDEGGSSHTKEEVNMKENGDQPSKSNSNKSVGSVKLSKDDVVSPNSNDGKDEKKYFTCSYCKGQFSTFQGLGGHQNAHKAERALEKQRKERYDAGALGLGQSHFKPYFNYSSTLFTPYNNYRGLGVRMETTIQKPTYTNPRFIPNGSGYGYGSLRLNQMLHPSLFNFRNNIEASNTGVGTLGFGGASTSRIEDGTNNKIGAILKLGDSSIATSSSSNTNKKNVVAATSAMDDDTDHDSKSNIEEEPSDSESSGLDLTLRL</sequence>
<dbReference type="PANTHER" id="PTHR47287:SF9">
    <property type="entry name" value="ZINC FINGER PROTEIN 4-LIKE"/>
    <property type="match status" value="1"/>
</dbReference>
<organism evidence="9 11">
    <name type="scientific">Medicago truncatula</name>
    <name type="common">Barrel medic</name>
    <name type="synonym">Medicago tribuloides</name>
    <dbReference type="NCBI Taxonomy" id="3880"/>
    <lineage>
        <taxon>Eukaryota</taxon>
        <taxon>Viridiplantae</taxon>
        <taxon>Streptophyta</taxon>
        <taxon>Embryophyta</taxon>
        <taxon>Tracheophyta</taxon>
        <taxon>Spermatophyta</taxon>
        <taxon>Magnoliopsida</taxon>
        <taxon>eudicotyledons</taxon>
        <taxon>Gunneridae</taxon>
        <taxon>Pentapetalae</taxon>
        <taxon>rosids</taxon>
        <taxon>fabids</taxon>
        <taxon>Fabales</taxon>
        <taxon>Fabaceae</taxon>
        <taxon>Papilionoideae</taxon>
        <taxon>50 kb inversion clade</taxon>
        <taxon>NPAAA clade</taxon>
        <taxon>Hologalegina</taxon>
        <taxon>IRL clade</taxon>
        <taxon>Trifolieae</taxon>
        <taxon>Medicago</taxon>
    </lineage>
</organism>
<name>G7KVP6_MEDTR</name>
<evidence type="ECO:0000256" key="4">
    <source>
        <dbReference type="ARBA" id="ARBA00022833"/>
    </source>
</evidence>
<evidence type="ECO:0000313" key="10">
    <source>
        <dbReference type="EnsemblPlants" id="AES78013"/>
    </source>
</evidence>
<feature type="compositionally biased region" description="Low complexity" evidence="7">
    <location>
        <begin position="35"/>
        <end position="47"/>
    </location>
</feature>
<reference evidence="9 11" key="2">
    <citation type="journal article" date="2014" name="BMC Genomics">
        <title>An improved genome release (version Mt4.0) for the model legume Medicago truncatula.</title>
        <authorList>
            <person name="Tang H."/>
            <person name="Krishnakumar V."/>
            <person name="Bidwell S."/>
            <person name="Rosen B."/>
            <person name="Chan A."/>
            <person name="Zhou S."/>
            <person name="Gentzbittel L."/>
            <person name="Childs K.L."/>
            <person name="Yandell M."/>
            <person name="Gundlach H."/>
            <person name="Mayer K.F."/>
            <person name="Schwartz D.C."/>
            <person name="Town C.D."/>
        </authorList>
    </citation>
    <scope>GENOME REANNOTATION</scope>
    <source>
        <strain evidence="10 11">cv. Jemalong A17</strain>
    </source>
</reference>
<dbReference type="EnsemblPlants" id="AES78013">
    <property type="protein sequence ID" value="AES78013"/>
    <property type="gene ID" value="MTR_7g022980"/>
</dbReference>
<dbReference type="AlphaFoldDB" id="G7KVP6"/>
<evidence type="ECO:0000256" key="1">
    <source>
        <dbReference type="ARBA" id="ARBA00004123"/>
    </source>
</evidence>
<feature type="compositionally biased region" description="Basic and acidic residues" evidence="7">
    <location>
        <begin position="20"/>
        <end position="31"/>
    </location>
</feature>
<feature type="region of interest" description="Disordered" evidence="7">
    <location>
        <begin position="223"/>
        <end position="272"/>
    </location>
</feature>
<dbReference type="PROSITE" id="PS00028">
    <property type="entry name" value="ZINC_FINGER_C2H2_1"/>
    <property type="match status" value="1"/>
</dbReference>
<dbReference type="InterPro" id="IPR044246">
    <property type="entry name" value="ZFP3-like"/>
</dbReference>
<dbReference type="HOGENOM" id="CLU_066746_0_0_1"/>
<gene>
    <name evidence="10" type="primary">11437800</name>
    <name evidence="9" type="ordered locus">MTR_7g022980</name>
</gene>
<dbReference type="EMBL" id="CM001223">
    <property type="protein sequence ID" value="AES78013.1"/>
    <property type="molecule type" value="Genomic_DNA"/>
</dbReference>
<dbReference type="GO" id="GO:0008270">
    <property type="term" value="F:zinc ion binding"/>
    <property type="evidence" value="ECO:0007669"/>
    <property type="project" value="UniProtKB-KW"/>
</dbReference>
<evidence type="ECO:0000259" key="8">
    <source>
        <dbReference type="PROSITE" id="PS50157"/>
    </source>
</evidence>
<reference evidence="10" key="3">
    <citation type="submission" date="2015-04" db="UniProtKB">
        <authorList>
            <consortium name="EnsemblPlants"/>
        </authorList>
    </citation>
    <scope>IDENTIFICATION</scope>
    <source>
        <strain evidence="10">cv. Jemalong A17</strain>
    </source>
</reference>
<dbReference type="PANTHER" id="PTHR47287">
    <property type="entry name" value="C2H2 AND C2HC ZINC FINGERS SUPERFAMILY PROTEIN"/>
    <property type="match status" value="1"/>
</dbReference>
<dbReference type="InterPro" id="IPR013087">
    <property type="entry name" value="Znf_C2H2_type"/>
</dbReference>
<dbReference type="OrthoDB" id="1736050at2759"/>
<feature type="region of interest" description="Disordered" evidence="7">
    <location>
        <begin position="1"/>
        <end position="61"/>
    </location>
</feature>
<comment type="subcellular location">
    <subcellularLocation>
        <location evidence="1">Nucleus</location>
    </subcellularLocation>
</comment>
<feature type="domain" description="C2H2-type" evidence="8">
    <location>
        <begin position="68"/>
        <end position="95"/>
    </location>
</feature>
<dbReference type="SUPFAM" id="SSF57667">
    <property type="entry name" value="beta-beta-alpha zinc fingers"/>
    <property type="match status" value="1"/>
</dbReference>
<dbReference type="InterPro" id="IPR036236">
    <property type="entry name" value="Znf_C2H2_sf"/>
</dbReference>
<feature type="compositionally biased region" description="Polar residues" evidence="7">
    <location>
        <begin position="1"/>
        <end position="19"/>
    </location>
</feature>
<dbReference type="STRING" id="3880.G7KVP6"/>
<keyword evidence="4" id="KW-0862">Zinc</keyword>
<evidence type="ECO:0000256" key="3">
    <source>
        <dbReference type="ARBA" id="ARBA00022771"/>
    </source>
</evidence>
<dbReference type="Pfam" id="PF13912">
    <property type="entry name" value="zf-C2H2_6"/>
    <property type="match status" value="1"/>
</dbReference>
<proteinExistence type="predicted"/>
<evidence type="ECO:0000256" key="6">
    <source>
        <dbReference type="PROSITE-ProRule" id="PRU00042"/>
    </source>
</evidence>
<dbReference type="GO" id="GO:0005634">
    <property type="term" value="C:nucleus"/>
    <property type="evidence" value="ECO:0007669"/>
    <property type="project" value="UniProtKB-SubCell"/>
</dbReference>
<evidence type="ECO:0000256" key="2">
    <source>
        <dbReference type="ARBA" id="ARBA00022723"/>
    </source>
</evidence>
<reference evidence="9 11" key="1">
    <citation type="journal article" date="2011" name="Nature">
        <title>The Medicago genome provides insight into the evolution of rhizobial symbioses.</title>
        <authorList>
            <person name="Young N.D."/>
            <person name="Debelle F."/>
            <person name="Oldroyd G.E."/>
            <person name="Geurts R."/>
            <person name="Cannon S.B."/>
            <person name="Udvardi M.K."/>
            <person name="Benedito V.A."/>
            <person name="Mayer K.F."/>
            <person name="Gouzy J."/>
            <person name="Schoof H."/>
            <person name="Van de Peer Y."/>
            <person name="Proost S."/>
            <person name="Cook D.R."/>
            <person name="Meyers B.C."/>
            <person name="Spannagl M."/>
            <person name="Cheung F."/>
            <person name="De Mita S."/>
            <person name="Krishnakumar V."/>
            <person name="Gundlach H."/>
            <person name="Zhou S."/>
            <person name="Mudge J."/>
            <person name="Bharti A.K."/>
            <person name="Murray J.D."/>
            <person name="Naoumkina M.A."/>
            <person name="Rosen B."/>
            <person name="Silverstein K.A."/>
            <person name="Tang H."/>
            <person name="Rombauts S."/>
            <person name="Zhao P.X."/>
            <person name="Zhou P."/>
            <person name="Barbe V."/>
            <person name="Bardou P."/>
            <person name="Bechner M."/>
            <person name="Bellec A."/>
            <person name="Berger A."/>
            <person name="Berges H."/>
            <person name="Bidwell S."/>
            <person name="Bisseling T."/>
            <person name="Choisne N."/>
            <person name="Couloux A."/>
            <person name="Denny R."/>
            <person name="Deshpande S."/>
            <person name="Dai X."/>
            <person name="Doyle J.J."/>
            <person name="Dudez A.M."/>
            <person name="Farmer A.D."/>
            <person name="Fouteau S."/>
            <person name="Franken C."/>
            <person name="Gibelin C."/>
            <person name="Gish J."/>
            <person name="Goldstein S."/>
            <person name="Gonzalez A.J."/>
            <person name="Green P.J."/>
            <person name="Hallab A."/>
            <person name="Hartog M."/>
            <person name="Hua A."/>
            <person name="Humphray S.J."/>
            <person name="Jeong D.H."/>
            <person name="Jing Y."/>
            <person name="Jocker A."/>
            <person name="Kenton S.M."/>
            <person name="Kim D.J."/>
            <person name="Klee K."/>
            <person name="Lai H."/>
            <person name="Lang C."/>
            <person name="Lin S."/>
            <person name="Macmil S.L."/>
            <person name="Magdelenat G."/>
            <person name="Matthews L."/>
            <person name="McCorrison J."/>
            <person name="Monaghan E.L."/>
            <person name="Mun J.H."/>
            <person name="Najar F.Z."/>
            <person name="Nicholson C."/>
            <person name="Noirot C."/>
            <person name="O'Bleness M."/>
            <person name="Paule C.R."/>
            <person name="Poulain J."/>
            <person name="Prion F."/>
            <person name="Qin B."/>
            <person name="Qu C."/>
            <person name="Retzel E.F."/>
            <person name="Riddle C."/>
            <person name="Sallet E."/>
            <person name="Samain S."/>
            <person name="Samson N."/>
            <person name="Sanders I."/>
            <person name="Saurat O."/>
            <person name="Scarpelli C."/>
            <person name="Schiex T."/>
            <person name="Segurens B."/>
            <person name="Severin A.J."/>
            <person name="Sherrier D.J."/>
            <person name="Shi R."/>
            <person name="Sims S."/>
            <person name="Singer S.R."/>
            <person name="Sinharoy S."/>
            <person name="Sterck L."/>
            <person name="Viollet A."/>
            <person name="Wang B.B."/>
            <person name="Wang K."/>
            <person name="Wang M."/>
            <person name="Wang X."/>
            <person name="Warfsmann J."/>
            <person name="Weissenbach J."/>
            <person name="White D.D."/>
            <person name="White J.D."/>
            <person name="Wiley G.B."/>
            <person name="Wincker P."/>
            <person name="Xing Y."/>
            <person name="Yang L."/>
            <person name="Yao Z."/>
            <person name="Ying F."/>
            <person name="Zhai J."/>
            <person name="Zhou L."/>
            <person name="Zuber A."/>
            <person name="Denarie J."/>
            <person name="Dixon R.A."/>
            <person name="May G.D."/>
            <person name="Schwartz D.C."/>
            <person name="Rogers J."/>
            <person name="Quetier F."/>
            <person name="Town C.D."/>
            <person name="Roe B.A."/>
        </authorList>
    </citation>
    <scope>NUCLEOTIDE SEQUENCE [LARGE SCALE GENOMIC DNA]</scope>
    <source>
        <strain evidence="9">A17</strain>
        <strain evidence="10 11">cv. Jemalong A17</strain>
    </source>
</reference>
<keyword evidence="5" id="KW-0539">Nucleus</keyword>
<dbReference type="GO" id="GO:0009788">
    <property type="term" value="P:negative regulation of abscisic acid-activated signaling pathway"/>
    <property type="evidence" value="ECO:0007669"/>
    <property type="project" value="InterPro"/>
</dbReference>
<dbReference type="Gene3D" id="3.30.160.60">
    <property type="entry name" value="Classic Zinc Finger"/>
    <property type="match status" value="1"/>
</dbReference>
<keyword evidence="2" id="KW-0479">Metal-binding</keyword>
<dbReference type="Proteomes" id="UP000002051">
    <property type="component" value="Unassembled WGS sequence"/>
</dbReference>
<dbReference type="PROSITE" id="PS50157">
    <property type="entry name" value="ZINC_FINGER_C2H2_2"/>
    <property type="match status" value="1"/>
</dbReference>
<evidence type="ECO:0000313" key="9">
    <source>
        <dbReference type="EMBL" id="AES78013.1"/>
    </source>
</evidence>
<protein>
    <submittedName>
        <fullName evidence="9">Zinc finger-like protein</fullName>
    </submittedName>
</protein>
<keyword evidence="11" id="KW-1185">Reference proteome</keyword>
<dbReference type="KEGG" id="mtr:11437800"/>
<accession>G7KVP6</accession>
<keyword evidence="3 6" id="KW-0863">Zinc-finger</keyword>
<feature type="compositionally biased region" description="Low complexity" evidence="7">
    <location>
        <begin position="223"/>
        <end position="237"/>
    </location>
</feature>